<dbReference type="RefSeq" id="WP_102846515.1">
    <property type="nucleotide sequence ID" value="NZ_JAMOIG010000005.1"/>
</dbReference>
<evidence type="ECO:0000313" key="2">
    <source>
        <dbReference type="Proteomes" id="UP000235897"/>
    </source>
</evidence>
<organism evidence="1 2">
    <name type="scientific">Stutzerimonas stutzeri</name>
    <name type="common">Pseudomonas stutzeri</name>
    <dbReference type="NCBI Taxonomy" id="316"/>
    <lineage>
        <taxon>Bacteria</taxon>
        <taxon>Pseudomonadati</taxon>
        <taxon>Pseudomonadota</taxon>
        <taxon>Gammaproteobacteria</taxon>
        <taxon>Pseudomonadales</taxon>
        <taxon>Pseudomonadaceae</taxon>
        <taxon>Stutzerimonas</taxon>
    </lineage>
</organism>
<reference evidence="1 2" key="1">
    <citation type="submission" date="2018-01" db="EMBL/GenBank/DDBJ databases">
        <title>Denitrification phenotypes of diverse strains of Pseudomonas stutzeri.</title>
        <authorList>
            <person name="Milligan D.A."/>
            <person name="Bergaust L."/>
            <person name="Bakken L.R."/>
            <person name="Frostegard A."/>
        </authorList>
    </citation>
    <scope>NUCLEOTIDE SEQUENCE [LARGE SCALE GENOMIC DNA]</scope>
    <source>
        <strain evidence="1 2">28a3</strain>
    </source>
</reference>
<sequence length="128" mass="14147">MDKIIKELLESLLQESSGTKRTGKRILNLAGFLSSGEVPEHIRQQLSSLSRLLVQQDAFDAILEPISLLARIGLSRPLDAETITPLSGSLEAIRKEITSIDDVNYAELTAWLVGLAQARNIIRVKRVN</sequence>
<gene>
    <name evidence="1" type="ORF">CXL00_08840</name>
</gene>
<dbReference type="Proteomes" id="UP000235897">
    <property type="component" value="Unassembled WGS sequence"/>
</dbReference>
<proteinExistence type="predicted"/>
<name>A0A2N8STW1_STUST</name>
<evidence type="ECO:0000313" key="1">
    <source>
        <dbReference type="EMBL" id="PNG05928.1"/>
    </source>
</evidence>
<dbReference type="EMBL" id="POUW01000003">
    <property type="protein sequence ID" value="PNG05928.1"/>
    <property type="molecule type" value="Genomic_DNA"/>
</dbReference>
<dbReference type="AlphaFoldDB" id="A0A2N8STW1"/>
<protein>
    <submittedName>
        <fullName evidence="1">Uncharacterized protein</fullName>
    </submittedName>
</protein>
<dbReference type="OrthoDB" id="6905840at2"/>
<accession>A0A2N8STW1</accession>
<comment type="caution">
    <text evidence="1">The sequence shown here is derived from an EMBL/GenBank/DDBJ whole genome shotgun (WGS) entry which is preliminary data.</text>
</comment>